<dbReference type="RefSeq" id="WP_099540667.1">
    <property type="nucleotide sequence ID" value="NZ_PEBQ01000062.1"/>
</dbReference>
<dbReference type="Proteomes" id="UP000228751">
    <property type="component" value="Unassembled WGS sequence"/>
</dbReference>
<organism evidence="1 2">
    <name type="scientific">Acetobacter pomorum</name>
    <dbReference type="NCBI Taxonomy" id="65959"/>
    <lineage>
        <taxon>Bacteria</taxon>
        <taxon>Pseudomonadati</taxon>
        <taxon>Pseudomonadota</taxon>
        <taxon>Alphaproteobacteria</taxon>
        <taxon>Acetobacterales</taxon>
        <taxon>Acetobacteraceae</taxon>
        <taxon>Acetobacter</taxon>
    </lineage>
</organism>
<evidence type="ECO:0000313" key="2">
    <source>
        <dbReference type="Proteomes" id="UP000228751"/>
    </source>
</evidence>
<proteinExistence type="predicted"/>
<protein>
    <submittedName>
        <fullName evidence="1">Uncharacterized protein</fullName>
    </submittedName>
</protein>
<name>A0A2G4RE51_9PROT</name>
<dbReference type="AlphaFoldDB" id="A0A2G4RE51"/>
<gene>
    <name evidence="1" type="ORF">CSR02_04130</name>
</gene>
<keyword evidence="2" id="KW-1185">Reference proteome</keyword>
<dbReference type="EMBL" id="PEBQ01000062">
    <property type="protein sequence ID" value="PHY94842.1"/>
    <property type="molecule type" value="Genomic_DNA"/>
</dbReference>
<evidence type="ECO:0000313" key="1">
    <source>
        <dbReference type="EMBL" id="PHY94842.1"/>
    </source>
</evidence>
<sequence length="278" mass="31706">MIVSQQFRLLNQEGHLASRAFLTGFQEMASIDYDRPGTVYSTLFQLSIALERLMKIVIILDHMAQHNFSTPTDKDLRRLGHSLIELYMATEKIGRRVGVLQGWFQTPAIQTEILSTLSEFARGARYFNIDQLVNGANNIDPLTRWFGVHMKLAKASLSYKRKESIMARSRAHCEAFGLFGWEMGPKGQYDLTVDVTYELEVARVTRGHVVWSVIEILKPMYLVMGTLEDALHRAELAKGITPPVVPHMTEFFPFGMTDRSTAIRRKQWTSLFHIGGRV</sequence>
<comment type="caution">
    <text evidence="1">The sequence shown here is derived from an EMBL/GenBank/DDBJ whole genome shotgun (WGS) entry which is preliminary data.</text>
</comment>
<reference evidence="1 2" key="1">
    <citation type="submission" date="2017-10" db="EMBL/GenBank/DDBJ databases">
        <title>Genomic analysis of the genus Acetobacter.</title>
        <authorList>
            <person name="Kim K.H."/>
            <person name="Chun B.H."/>
            <person name="Son A.R."/>
            <person name="Jeon C.O."/>
        </authorList>
    </citation>
    <scope>NUCLEOTIDE SEQUENCE [LARGE SCALE GENOMIC DNA]</scope>
    <source>
        <strain evidence="1 2">LHT 2458</strain>
    </source>
</reference>
<dbReference type="OrthoDB" id="3034698at2"/>
<accession>A0A2G4RE51</accession>